<feature type="compositionally biased region" description="Low complexity" evidence="1">
    <location>
        <begin position="291"/>
        <end position="303"/>
    </location>
</feature>
<dbReference type="AlphaFoldDB" id="A0A7C9RNF1"/>
<feature type="compositionally biased region" description="Basic and acidic residues" evidence="1">
    <location>
        <begin position="775"/>
        <end position="856"/>
    </location>
</feature>
<accession>A0A7C9RNF1</accession>
<evidence type="ECO:0000256" key="1">
    <source>
        <dbReference type="SAM" id="MobiDB-lite"/>
    </source>
</evidence>
<feature type="compositionally biased region" description="Low complexity" evidence="1">
    <location>
        <begin position="666"/>
        <end position="687"/>
    </location>
</feature>
<keyword evidence="3" id="KW-1185">Reference proteome</keyword>
<comment type="caution">
    <text evidence="2">The sequence shown here is derived from an EMBL/GenBank/DDBJ whole genome shotgun (WGS) entry which is preliminary data.</text>
</comment>
<proteinExistence type="predicted"/>
<feature type="compositionally biased region" description="Low complexity" evidence="1">
    <location>
        <begin position="506"/>
        <end position="528"/>
    </location>
</feature>
<feature type="compositionally biased region" description="Low complexity" evidence="1">
    <location>
        <begin position="595"/>
        <end position="608"/>
    </location>
</feature>
<gene>
    <name evidence="2" type="ORF">G7043_07565</name>
</gene>
<name>A0A7C9RNF1_9PSEU</name>
<feature type="compositionally biased region" description="Basic and acidic residues" evidence="1">
    <location>
        <begin position="694"/>
        <end position="724"/>
    </location>
</feature>
<feature type="compositionally biased region" description="Polar residues" evidence="1">
    <location>
        <begin position="725"/>
        <end position="741"/>
    </location>
</feature>
<feature type="compositionally biased region" description="Low complexity" evidence="1">
    <location>
        <begin position="570"/>
        <end position="588"/>
    </location>
</feature>
<feature type="compositionally biased region" description="Pro residues" evidence="1">
    <location>
        <begin position="458"/>
        <end position="469"/>
    </location>
</feature>
<feature type="compositionally biased region" description="Basic and acidic residues" evidence="1">
    <location>
        <begin position="882"/>
        <end position="892"/>
    </location>
</feature>
<evidence type="ECO:0000313" key="3">
    <source>
        <dbReference type="Proteomes" id="UP000481360"/>
    </source>
</evidence>
<sequence>MTATGYQDPRPVAASLKQPEVDRASLNDVLQDQGWGVQAVNWVFEAVTGESLVATIITPITGDWSKIRADGDAWRMVGNAMNDVSYNLTDAVGKVRDHWDGDAARAHEKYVALGWKAALFAEMGVAQLIAKGFDTVAAGAEALGKQAARLLDYLVNKLLEAAATVWIPVAGWIKAAEMVWNAYQIYRRVMDIIDTVQKLIADVKSLFDAVGRVFSAIGKLKDADSLAEAMNATQEVAEAGRDVRNSINDIRDDMTSIKDSASEIADRGHDVASKVREFTPVAGDSSDGTKPAAVSAVAPGGAPVAPPPTVHGGPDTPTHTAAAAAGPAVAAPPSLGSGGAGSGGAGSGGAGSGGVPSGGSGGVPAAPHGSSGGPGAHGPAAPPRLDTTHTAGAAPAAAPPSHQTPMGGAMPMGAPMAPGGGGDQTRSSGSRPGAGGVPAFPSAGAPSGQAKPPTSGLPSPPSSGLPTPPGSATSGGSGAGGPGTGGPGSGGPRSGGSGLPTPPSGPGTHAPGTGGAHSTPGSAGAPHTPGGGLPTPPNSGSHPSGSGLPTPPHSGSQTPGSGLPTPPNSGDHPTGTGGTHPTPSGSGLPTPPDHPTAGTGTATAPAPAGTGGGLPSPPGHPTPSSGGGLPSPPGHPSPSTGGDLPSPPGHPSPSSGGGLPSPPGHPSTSTDHPSPTGSPTAPSGTTPHDSSGTRPHDTTPHDGGTRPHDGTPSDGGTRPHDTTPHDQSGTRPHDTTPTGATDTKPHDAPDGTKPHDTTPHESGTKPHEAGAQPHDTGKPHDADPKPHDGDTKPHDGDTKPHDADGKPQDADGKPHDADGKPHDTDAKPHDGDGKPDDGKPHDGDAKPDDGKSHDTDTSGAEAGGVEDAKPHDPQPDHNPTPADHDADAKPHGENAATTEGHENAPSSPSTGPDLKGHFDAAAMAAQGQGYQHQLEQILPNQADRDRYVELSTKLSTELNAQEAQHVADVRNQIKVGTGDIVTKALNQSALDTYLPNQPHAPGSKPETWQNQMGGSIARGQDVVGDNTPQGLRDSLALDDKGKGWTPIPAGAQTAMQLRYEVTDQNAGNHNVPFGGPKKDVADYQSPQEQAHYEASQKQMAAAGGSAKVYDGYDPFTGTGSTMGGMPEWRVDGGTPLPDRAEIWQVNADGTEKLHAVYDRKFGWTKL</sequence>
<reference evidence="2 3" key="1">
    <citation type="submission" date="2020-03" db="EMBL/GenBank/DDBJ databases">
        <title>Isolation and identification of active actinomycetes.</title>
        <authorList>
            <person name="Sun X."/>
        </authorList>
    </citation>
    <scope>NUCLEOTIDE SEQUENCE [LARGE SCALE GENOMIC DNA]</scope>
    <source>
        <strain evidence="2 3">NEAU-D13</strain>
    </source>
</reference>
<feature type="compositionally biased region" description="Low complexity" evidence="1">
    <location>
        <begin position="538"/>
        <end position="556"/>
    </location>
</feature>
<feature type="compositionally biased region" description="Gly residues" evidence="1">
    <location>
        <begin position="336"/>
        <end position="362"/>
    </location>
</feature>
<feature type="compositionally biased region" description="Low complexity" evidence="1">
    <location>
        <begin position="310"/>
        <end position="335"/>
    </location>
</feature>
<dbReference type="EMBL" id="JAAMPJ010000001">
    <property type="protein sequence ID" value="NGY58784.1"/>
    <property type="molecule type" value="Genomic_DNA"/>
</dbReference>
<dbReference type="RefSeq" id="WP_166044747.1">
    <property type="nucleotide sequence ID" value="NZ_JAAMPJ010000001.1"/>
</dbReference>
<organism evidence="2 3">
    <name type="scientific">Lentzea alba</name>
    <dbReference type="NCBI Taxonomy" id="2714351"/>
    <lineage>
        <taxon>Bacteria</taxon>
        <taxon>Bacillati</taxon>
        <taxon>Actinomycetota</taxon>
        <taxon>Actinomycetes</taxon>
        <taxon>Pseudonocardiales</taxon>
        <taxon>Pseudonocardiaceae</taxon>
        <taxon>Lentzea</taxon>
    </lineage>
</organism>
<feature type="compositionally biased region" description="Low complexity" evidence="1">
    <location>
        <begin position="391"/>
        <end position="417"/>
    </location>
</feature>
<evidence type="ECO:0008006" key="4">
    <source>
        <dbReference type="Google" id="ProtNLM"/>
    </source>
</evidence>
<evidence type="ECO:0000313" key="2">
    <source>
        <dbReference type="EMBL" id="NGY58784.1"/>
    </source>
</evidence>
<feature type="region of interest" description="Disordered" evidence="1">
    <location>
        <begin position="992"/>
        <end position="1012"/>
    </location>
</feature>
<feature type="compositionally biased region" description="Basic and acidic residues" evidence="1">
    <location>
        <begin position="743"/>
        <end position="768"/>
    </location>
</feature>
<feature type="compositionally biased region" description="Gly residues" evidence="1">
    <location>
        <begin position="473"/>
        <end position="498"/>
    </location>
</feature>
<feature type="region of interest" description="Disordered" evidence="1">
    <location>
        <begin position="279"/>
        <end position="916"/>
    </location>
</feature>
<protein>
    <recommendedName>
        <fullName evidence="4">Proteins of 100 residues with WXG</fullName>
    </recommendedName>
</protein>
<dbReference type="Proteomes" id="UP000481360">
    <property type="component" value="Unassembled WGS sequence"/>
</dbReference>
<feature type="compositionally biased region" description="Basic and acidic residues" evidence="1">
    <location>
        <begin position="866"/>
        <end position="875"/>
    </location>
</feature>